<dbReference type="EMBL" id="JAIWYP010000010">
    <property type="protein sequence ID" value="KAH3748970.1"/>
    <property type="molecule type" value="Genomic_DNA"/>
</dbReference>
<sequence>MFNGISVQNGIRSSFYKDTIHQPQGQHASHIDIPRSLRYFLTASKHILPIALVLLVLGIATPGWTSYKTGEKRVFQGGIWYKVVNGVCCKLNLEEDVIHAKVFSLIATVLTLLSVIVAKVTTARKQKHTHTTYILVSFCLTLASASFSAWIAGFAINLQVMKNDEHVFPYSLFLFSFGTVLNGLMAIYQAVILFRIWNSLLTQLYKRRRYNALGAGDIHMVANAQQYGTDVAQYDNSCYEYLTVSYQHTDKLC</sequence>
<comment type="caution">
    <text evidence="2">The sequence shown here is derived from an EMBL/GenBank/DDBJ whole genome shotgun (WGS) entry which is preliminary data.</text>
</comment>
<keyword evidence="3" id="KW-1185">Reference proteome</keyword>
<organism evidence="2 3">
    <name type="scientific">Dreissena polymorpha</name>
    <name type="common">Zebra mussel</name>
    <name type="synonym">Mytilus polymorpha</name>
    <dbReference type="NCBI Taxonomy" id="45954"/>
    <lineage>
        <taxon>Eukaryota</taxon>
        <taxon>Metazoa</taxon>
        <taxon>Spiralia</taxon>
        <taxon>Lophotrochozoa</taxon>
        <taxon>Mollusca</taxon>
        <taxon>Bivalvia</taxon>
        <taxon>Autobranchia</taxon>
        <taxon>Heteroconchia</taxon>
        <taxon>Euheterodonta</taxon>
        <taxon>Imparidentia</taxon>
        <taxon>Neoheterodontei</taxon>
        <taxon>Myida</taxon>
        <taxon>Dreissenoidea</taxon>
        <taxon>Dreissenidae</taxon>
        <taxon>Dreissena</taxon>
    </lineage>
</organism>
<accession>A0A9D4DIE3</accession>
<keyword evidence="1" id="KW-0472">Membrane</keyword>
<gene>
    <name evidence="2" type="ORF">DPMN_183459</name>
</gene>
<evidence type="ECO:0000313" key="2">
    <source>
        <dbReference type="EMBL" id="KAH3748970.1"/>
    </source>
</evidence>
<dbReference type="Proteomes" id="UP000828390">
    <property type="component" value="Unassembled WGS sequence"/>
</dbReference>
<protein>
    <submittedName>
        <fullName evidence="2">Uncharacterized protein</fullName>
    </submittedName>
</protein>
<name>A0A9D4DIE3_DREPO</name>
<evidence type="ECO:0000313" key="3">
    <source>
        <dbReference type="Proteomes" id="UP000828390"/>
    </source>
</evidence>
<keyword evidence="1" id="KW-0812">Transmembrane</keyword>
<feature type="transmembrane region" description="Helical" evidence="1">
    <location>
        <begin position="168"/>
        <end position="197"/>
    </location>
</feature>
<proteinExistence type="predicted"/>
<reference evidence="2" key="1">
    <citation type="journal article" date="2019" name="bioRxiv">
        <title>The Genome of the Zebra Mussel, Dreissena polymorpha: A Resource for Invasive Species Research.</title>
        <authorList>
            <person name="McCartney M.A."/>
            <person name="Auch B."/>
            <person name="Kono T."/>
            <person name="Mallez S."/>
            <person name="Zhang Y."/>
            <person name="Obille A."/>
            <person name="Becker A."/>
            <person name="Abrahante J.E."/>
            <person name="Garbe J."/>
            <person name="Badalamenti J.P."/>
            <person name="Herman A."/>
            <person name="Mangelson H."/>
            <person name="Liachko I."/>
            <person name="Sullivan S."/>
            <person name="Sone E.D."/>
            <person name="Koren S."/>
            <person name="Silverstein K.A.T."/>
            <person name="Beckman K.B."/>
            <person name="Gohl D.M."/>
        </authorList>
    </citation>
    <scope>NUCLEOTIDE SEQUENCE</scope>
    <source>
        <strain evidence="2">Duluth1</strain>
        <tissue evidence="2">Whole animal</tissue>
    </source>
</reference>
<dbReference type="AlphaFoldDB" id="A0A9D4DIE3"/>
<keyword evidence="1" id="KW-1133">Transmembrane helix</keyword>
<reference evidence="2" key="2">
    <citation type="submission" date="2020-11" db="EMBL/GenBank/DDBJ databases">
        <authorList>
            <person name="McCartney M.A."/>
            <person name="Auch B."/>
            <person name="Kono T."/>
            <person name="Mallez S."/>
            <person name="Becker A."/>
            <person name="Gohl D.M."/>
            <person name="Silverstein K.A.T."/>
            <person name="Koren S."/>
            <person name="Bechman K.B."/>
            <person name="Herman A."/>
            <person name="Abrahante J.E."/>
            <person name="Garbe J."/>
        </authorList>
    </citation>
    <scope>NUCLEOTIDE SEQUENCE</scope>
    <source>
        <strain evidence="2">Duluth1</strain>
        <tissue evidence="2">Whole animal</tissue>
    </source>
</reference>
<evidence type="ECO:0000256" key="1">
    <source>
        <dbReference type="SAM" id="Phobius"/>
    </source>
</evidence>
<feature type="transmembrane region" description="Helical" evidence="1">
    <location>
        <begin position="47"/>
        <end position="65"/>
    </location>
</feature>
<feature type="transmembrane region" description="Helical" evidence="1">
    <location>
        <begin position="133"/>
        <end position="156"/>
    </location>
</feature>
<feature type="transmembrane region" description="Helical" evidence="1">
    <location>
        <begin position="102"/>
        <end position="121"/>
    </location>
</feature>